<dbReference type="EMBL" id="CM046391">
    <property type="protein sequence ID" value="KAI8559774.1"/>
    <property type="molecule type" value="Genomic_DNA"/>
</dbReference>
<accession>A0ACC0P3P5</accession>
<protein>
    <submittedName>
        <fullName evidence="1">Uncharacterized protein</fullName>
    </submittedName>
</protein>
<evidence type="ECO:0000313" key="1">
    <source>
        <dbReference type="EMBL" id="KAI8559774.1"/>
    </source>
</evidence>
<gene>
    <name evidence="1" type="ORF">RHMOL_Rhmol04G0200300</name>
</gene>
<proteinExistence type="predicted"/>
<organism evidence="1 2">
    <name type="scientific">Rhododendron molle</name>
    <name type="common">Chinese azalea</name>
    <name type="synonym">Azalea mollis</name>
    <dbReference type="NCBI Taxonomy" id="49168"/>
    <lineage>
        <taxon>Eukaryota</taxon>
        <taxon>Viridiplantae</taxon>
        <taxon>Streptophyta</taxon>
        <taxon>Embryophyta</taxon>
        <taxon>Tracheophyta</taxon>
        <taxon>Spermatophyta</taxon>
        <taxon>Magnoliopsida</taxon>
        <taxon>eudicotyledons</taxon>
        <taxon>Gunneridae</taxon>
        <taxon>Pentapetalae</taxon>
        <taxon>asterids</taxon>
        <taxon>Ericales</taxon>
        <taxon>Ericaceae</taxon>
        <taxon>Ericoideae</taxon>
        <taxon>Rhodoreae</taxon>
        <taxon>Rhododendron</taxon>
    </lineage>
</organism>
<comment type="caution">
    <text evidence="1">The sequence shown here is derived from an EMBL/GenBank/DDBJ whole genome shotgun (WGS) entry which is preliminary data.</text>
</comment>
<name>A0ACC0P3P5_RHOML</name>
<keyword evidence="2" id="KW-1185">Reference proteome</keyword>
<reference evidence="1" key="1">
    <citation type="submission" date="2022-02" db="EMBL/GenBank/DDBJ databases">
        <title>Plant Genome Project.</title>
        <authorList>
            <person name="Zhang R.-G."/>
        </authorList>
    </citation>
    <scope>NUCLEOTIDE SEQUENCE</scope>
    <source>
        <strain evidence="1">AT1</strain>
    </source>
</reference>
<evidence type="ECO:0000313" key="2">
    <source>
        <dbReference type="Proteomes" id="UP001062846"/>
    </source>
</evidence>
<sequence>MFPEIVECPIGVEILEGAQRDVNVGDTRYRVVSASSSLGSVQSSGGKKLRGQVTLFRASRALSYLLKSGLQEFSSNVKLCVPVVVSLVIFVLIVCGVKDLAFLMGSLTISGETVHRILASRKPLIHKGNRPLE</sequence>
<dbReference type="Proteomes" id="UP001062846">
    <property type="component" value="Chromosome 4"/>
</dbReference>